<dbReference type="InterPro" id="IPR000182">
    <property type="entry name" value="GNAT_dom"/>
</dbReference>
<dbReference type="Pfam" id="PF13302">
    <property type="entry name" value="Acetyltransf_3"/>
    <property type="match status" value="1"/>
</dbReference>
<organism evidence="2 3">
    <name type="scientific">Clostridium manihotivorum</name>
    <dbReference type="NCBI Taxonomy" id="2320868"/>
    <lineage>
        <taxon>Bacteria</taxon>
        <taxon>Bacillati</taxon>
        <taxon>Bacillota</taxon>
        <taxon>Clostridia</taxon>
        <taxon>Eubacteriales</taxon>
        <taxon>Clostridiaceae</taxon>
        <taxon>Clostridium</taxon>
    </lineage>
</organism>
<dbReference type="CDD" id="cd04301">
    <property type="entry name" value="NAT_SF"/>
    <property type="match status" value="1"/>
</dbReference>
<dbReference type="PROSITE" id="PS51186">
    <property type="entry name" value="GNAT"/>
    <property type="match status" value="1"/>
</dbReference>
<keyword evidence="2" id="KW-0808">Transferase</keyword>
<dbReference type="RefSeq" id="WP_128212647.1">
    <property type="nucleotide sequence ID" value="NZ_CP025746.1"/>
</dbReference>
<dbReference type="OrthoDB" id="9795206at2"/>
<dbReference type="PANTHER" id="PTHR43415">
    <property type="entry name" value="SPERMIDINE N(1)-ACETYLTRANSFERASE"/>
    <property type="match status" value="1"/>
</dbReference>
<keyword evidence="3" id="KW-1185">Reference proteome</keyword>
<evidence type="ECO:0000313" key="3">
    <source>
        <dbReference type="Proteomes" id="UP000286268"/>
    </source>
</evidence>
<dbReference type="SUPFAM" id="SSF55729">
    <property type="entry name" value="Acyl-CoA N-acyltransferases (Nat)"/>
    <property type="match status" value="1"/>
</dbReference>
<accession>A0A3R5U538</accession>
<proteinExistence type="predicted"/>
<sequence>MNSLLKGENIKLNSIKEEDFPSINSWYDDADFLRFYDMVPAIPKLDKEVKDVFEEFKGTQERVIFAIRNNESNEIIGVAGFDDVIWSNGVATLFIGIGDTKYRNRGLGKQAIKLLLEFGFSELNFHRIQLNVLGYNTSAIKLYEAVGFKREGEYREFILRDYKRYSMYLYGLLRDEWINLKETL</sequence>
<feature type="domain" description="N-acetyltransferase" evidence="1">
    <location>
        <begin position="10"/>
        <end position="175"/>
    </location>
</feature>
<dbReference type="GO" id="GO:0016747">
    <property type="term" value="F:acyltransferase activity, transferring groups other than amino-acyl groups"/>
    <property type="evidence" value="ECO:0007669"/>
    <property type="project" value="InterPro"/>
</dbReference>
<protein>
    <submittedName>
        <fullName evidence="2">GNAT family N-acetyltransferase</fullName>
    </submittedName>
</protein>
<dbReference type="Proteomes" id="UP000286268">
    <property type="component" value="Chromosome"/>
</dbReference>
<reference evidence="2 3" key="1">
    <citation type="submission" date="2018-01" db="EMBL/GenBank/DDBJ databases">
        <title>Genome Sequencing and Assembly of Anaerobacter polyendosporus strain CT4.</title>
        <authorList>
            <person name="Tachaapaikoon C."/>
            <person name="Sutheeworapong S."/>
            <person name="Jenjaroenpun P."/>
            <person name="Wongsurawat T."/>
            <person name="Nookeaw I."/>
            <person name="Cheawchanlertfa P."/>
            <person name="Kosugi A."/>
            <person name="Cheevadhanarak S."/>
            <person name="Ratanakhanokchai K."/>
        </authorList>
    </citation>
    <scope>NUCLEOTIDE SEQUENCE [LARGE SCALE GENOMIC DNA]</scope>
    <source>
        <strain evidence="2 3">CT4</strain>
    </source>
</reference>
<dbReference type="Gene3D" id="3.40.630.30">
    <property type="match status" value="1"/>
</dbReference>
<evidence type="ECO:0000313" key="2">
    <source>
        <dbReference type="EMBL" id="QAA31853.1"/>
    </source>
</evidence>
<dbReference type="EMBL" id="CP025746">
    <property type="protein sequence ID" value="QAA31853.1"/>
    <property type="molecule type" value="Genomic_DNA"/>
</dbReference>
<gene>
    <name evidence="2" type="ORF">C1I91_09440</name>
</gene>
<evidence type="ECO:0000259" key="1">
    <source>
        <dbReference type="PROSITE" id="PS51186"/>
    </source>
</evidence>
<dbReference type="KEGG" id="cmah:C1I91_09440"/>
<dbReference type="InterPro" id="IPR016181">
    <property type="entry name" value="Acyl_CoA_acyltransferase"/>
</dbReference>
<dbReference type="PANTHER" id="PTHR43415:SF5">
    <property type="entry name" value="ACETYLTRANSFERASE"/>
    <property type="match status" value="1"/>
</dbReference>
<dbReference type="AlphaFoldDB" id="A0A3R5U538"/>
<name>A0A3R5U538_9CLOT</name>